<organism evidence="1 2">
    <name type="scientific">Stereocaulon virgatum</name>
    <dbReference type="NCBI Taxonomy" id="373712"/>
    <lineage>
        <taxon>Eukaryota</taxon>
        <taxon>Fungi</taxon>
        <taxon>Dikarya</taxon>
        <taxon>Ascomycota</taxon>
        <taxon>Pezizomycotina</taxon>
        <taxon>Lecanoromycetes</taxon>
        <taxon>OSLEUM clade</taxon>
        <taxon>Lecanoromycetidae</taxon>
        <taxon>Lecanorales</taxon>
        <taxon>Lecanorineae</taxon>
        <taxon>Stereocaulaceae</taxon>
        <taxon>Stereocaulon</taxon>
    </lineage>
</organism>
<evidence type="ECO:0000313" key="2">
    <source>
        <dbReference type="Proteomes" id="UP001590950"/>
    </source>
</evidence>
<sequence length="106" mass="11565">MDDAPEHDEYQHAVNTAIGQPSADCEIKSLVHLASFEQPSRSMLVTCRPALALPTDLLSDQKAALTILIGYLKPTTRMSSRSDRDEMLTILSMVAGVQADVFLCVC</sequence>
<keyword evidence="2" id="KW-1185">Reference proteome</keyword>
<gene>
    <name evidence="1" type="ORF">N7G274_000199</name>
</gene>
<accession>A0ABR4AT37</accession>
<name>A0ABR4AT37_9LECA</name>
<proteinExistence type="predicted"/>
<comment type="caution">
    <text evidence="1">The sequence shown here is derived from an EMBL/GenBank/DDBJ whole genome shotgun (WGS) entry which is preliminary data.</text>
</comment>
<protein>
    <submittedName>
        <fullName evidence="1">Uncharacterized protein</fullName>
    </submittedName>
</protein>
<reference evidence="1 2" key="1">
    <citation type="submission" date="2024-09" db="EMBL/GenBank/DDBJ databases">
        <title>Rethinking Asexuality: The Enigmatic Case of Functional Sexual Genes in Lepraria (Stereocaulaceae).</title>
        <authorList>
            <person name="Doellman M."/>
            <person name="Sun Y."/>
            <person name="Barcenas-Pena A."/>
            <person name="Lumbsch H.T."/>
            <person name="Grewe F."/>
        </authorList>
    </citation>
    <scope>NUCLEOTIDE SEQUENCE [LARGE SCALE GENOMIC DNA]</scope>
    <source>
        <strain evidence="1 2">Mercado 3170</strain>
    </source>
</reference>
<dbReference type="EMBL" id="JBEFKJ010000001">
    <property type="protein sequence ID" value="KAL2048288.1"/>
    <property type="molecule type" value="Genomic_DNA"/>
</dbReference>
<evidence type="ECO:0000313" key="1">
    <source>
        <dbReference type="EMBL" id="KAL2048288.1"/>
    </source>
</evidence>
<dbReference type="Proteomes" id="UP001590950">
    <property type="component" value="Unassembled WGS sequence"/>
</dbReference>